<feature type="domain" description="Xylose isomerase-like TIM barrel" evidence="1">
    <location>
        <begin position="48"/>
        <end position="246"/>
    </location>
</feature>
<sequence>MINVGAQLFTFRKVLKNVSDLRDVFKLLQEEGGGSAQLSGLKFQHDAAECRALAMDYGIVLPLTHTPWDRILHDTDRVIDDHLALGAVMVGLGMMPAAYRSEDGLKRFSDEVNAVSEKLNSAGLLFGYHNHAAEFTKVLSSGKRTFDFLKEECPGIHFIFDTFWCYFGGYDPVEEIKSLSGRVRCIHLKDGKKFWKIPKITALGRGKLDFGAIMTAAEAAGTEYAFIEHDFASDPAKVTVDSIRYLHTVYNF</sequence>
<dbReference type="PANTHER" id="PTHR12110">
    <property type="entry name" value="HYDROXYPYRUVATE ISOMERASE"/>
    <property type="match status" value="1"/>
</dbReference>
<keyword evidence="2" id="KW-0413">Isomerase</keyword>
<dbReference type="Proteomes" id="UP000824094">
    <property type="component" value="Unassembled WGS sequence"/>
</dbReference>
<name>A0A9D1MI20_9FIRM</name>
<proteinExistence type="predicted"/>
<protein>
    <submittedName>
        <fullName evidence="2">Sugar phosphate isomerase/epimerase</fullName>
    </submittedName>
</protein>
<comment type="caution">
    <text evidence="2">The sequence shown here is derived from an EMBL/GenBank/DDBJ whole genome shotgun (WGS) entry which is preliminary data.</text>
</comment>
<dbReference type="AlphaFoldDB" id="A0A9D1MI20"/>
<reference evidence="2" key="2">
    <citation type="journal article" date="2021" name="PeerJ">
        <title>Extensive microbial diversity within the chicken gut microbiome revealed by metagenomics and culture.</title>
        <authorList>
            <person name="Gilroy R."/>
            <person name="Ravi A."/>
            <person name="Getino M."/>
            <person name="Pursley I."/>
            <person name="Horton D.L."/>
            <person name="Alikhan N.F."/>
            <person name="Baker D."/>
            <person name="Gharbi K."/>
            <person name="Hall N."/>
            <person name="Watson M."/>
            <person name="Adriaenssens E.M."/>
            <person name="Foster-Nyarko E."/>
            <person name="Jarju S."/>
            <person name="Secka A."/>
            <person name="Antonio M."/>
            <person name="Oren A."/>
            <person name="Chaudhuri R.R."/>
            <person name="La Ragione R."/>
            <person name="Hildebrand F."/>
            <person name="Pallen M.J."/>
        </authorList>
    </citation>
    <scope>NUCLEOTIDE SEQUENCE</scope>
    <source>
        <strain evidence="2">18911</strain>
    </source>
</reference>
<dbReference type="Pfam" id="PF01261">
    <property type="entry name" value="AP_endonuc_2"/>
    <property type="match status" value="1"/>
</dbReference>
<reference evidence="2" key="1">
    <citation type="submission" date="2020-10" db="EMBL/GenBank/DDBJ databases">
        <authorList>
            <person name="Gilroy R."/>
        </authorList>
    </citation>
    <scope>NUCLEOTIDE SEQUENCE</scope>
    <source>
        <strain evidence="2">18911</strain>
    </source>
</reference>
<organism evidence="2 3">
    <name type="scientific">Candidatus Stercoripulliclostridium merdigallinarum</name>
    <dbReference type="NCBI Taxonomy" id="2840951"/>
    <lineage>
        <taxon>Bacteria</taxon>
        <taxon>Bacillati</taxon>
        <taxon>Bacillota</taxon>
        <taxon>Clostridia</taxon>
        <taxon>Eubacteriales</taxon>
        <taxon>Candidatus Stercoripulliclostridium</taxon>
    </lineage>
</organism>
<dbReference type="Gene3D" id="3.20.20.150">
    <property type="entry name" value="Divalent-metal-dependent TIM barrel enzymes"/>
    <property type="match status" value="1"/>
</dbReference>
<dbReference type="GO" id="GO:0016853">
    <property type="term" value="F:isomerase activity"/>
    <property type="evidence" value="ECO:0007669"/>
    <property type="project" value="UniProtKB-KW"/>
</dbReference>
<dbReference type="SUPFAM" id="SSF51658">
    <property type="entry name" value="Xylose isomerase-like"/>
    <property type="match status" value="1"/>
</dbReference>
<evidence type="ECO:0000313" key="3">
    <source>
        <dbReference type="Proteomes" id="UP000824094"/>
    </source>
</evidence>
<evidence type="ECO:0000313" key="2">
    <source>
        <dbReference type="EMBL" id="HIU60656.1"/>
    </source>
</evidence>
<dbReference type="EMBL" id="DVNF01000138">
    <property type="protein sequence ID" value="HIU60656.1"/>
    <property type="molecule type" value="Genomic_DNA"/>
</dbReference>
<dbReference type="PANTHER" id="PTHR12110:SF41">
    <property type="entry name" value="INOSOSE DEHYDRATASE"/>
    <property type="match status" value="1"/>
</dbReference>
<dbReference type="InterPro" id="IPR013022">
    <property type="entry name" value="Xyl_isomerase-like_TIM-brl"/>
</dbReference>
<dbReference type="InterPro" id="IPR036237">
    <property type="entry name" value="Xyl_isomerase-like_sf"/>
</dbReference>
<gene>
    <name evidence="2" type="ORF">IAB05_04635</name>
</gene>
<dbReference type="InterPro" id="IPR050312">
    <property type="entry name" value="IolE/XylAMocC-like"/>
</dbReference>
<evidence type="ECO:0000259" key="1">
    <source>
        <dbReference type="Pfam" id="PF01261"/>
    </source>
</evidence>
<accession>A0A9D1MI20</accession>